<evidence type="ECO:0000259" key="5">
    <source>
        <dbReference type="PROSITE" id="PS50966"/>
    </source>
</evidence>
<keyword evidence="7" id="KW-1185">Reference proteome</keyword>
<evidence type="ECO:0000256" key="1">
    <source>
        <dbReference type="ARBA" id="ARBA00001968"/>
    </source>
</evidence>
<evidence type="ECO:0000256" key="2">
    <source>
        <dbReference type="ARBA" id="ARBA00022723"/>
    </source>
</evidence>
<evidence type="ECO:0000256" key="3">
    <source>
        <dbReference type="PROSITE-ProRule" id="PRU00325"/>
    </source>
</evidence>
<gene>
    <name evidence="6" type="ORF">DERF_004164</name>
</gene>
<keyword evidence="3" id="KW-0862">Zinc</keyword>
<name>A0A922IFW2_DERFA</name>
<dbReference type="GO" id="GO:0008270">
    <property type="term" value="F:zinc ion binding"/>
    <property type="evidence" value="ECO:0007669"/>
    <property type="project" value="UniProtKB-KW"/>
</dbReference>
<dbReference type="PROSITE" id="PS50966">
    <property type="entry name" value="ZF_SWIM"/>
    <property type="match status" value="1"/>
</dbReference>
<dbReference type="EMBL" id="ASGP02000001">
    <property type="protein sequence ID" value="KAH9530353.1"/>
    <property type="molecule type" value="Genomic_DNA"/>
</dbReference>
<sequence>MSEQKVASSINDKKCPICNFNLKKGSNVRRKTIKTEQDVQNLLPTKQTTAETAKLYRQSQTTAETSKALTEQSQTTAGTSKALTEQSQTTDEPVLYRWTFLTLMESSSDSSMETDATDSWIDAQLSCASSLSIEEPIYNESTDEQLPNPKVHLPFCRPVSTHKYCFICSATTNLITIPFEARKQVFIKRKIFVPNGNRCCRHHFIKKRLYEEDVDSIKIYSNNSQIDSEEIVKFFYSLSDNPGNLHGQIGDRSVSERHFWSLTGHTWQQMESISKKLVSMKNSGVRSITQALVTLLYKMRTGVSNDIIAATVGLESRKQVESHINSVLESFSTDILPTEFGFKSQTRQFLINERTSPVAKKLFDFDDQLMIICDGTYVRHQKSSNNIYQRKSYSMHKNTTLCKPFTVCTTDGFILDVSGPFNAKMNDAQILEVLLQETNGLSTILRPGDFFVLDRGFRDVVPVLKKKGYKVLMPAFKDKGRTQLTCQQSNESRFVTKIRWVVEAIHGIIGQKYDLLHRQYKNYSLKKLGRNRHDQNYLAELIEEKRWNRRWTAFNQLNSGDLLDFPEMTIDELKIFFTGTYQLGQSISYLAEMLNDDDTLTIQYVIERPGIIHLKVPSRHVSAKKYRCYVEYEPNTNGTDGIKGHYCECANGNRTIGCCSHVAAIVYYLSLGRYLSRIFRPAQALTNIFDHHEDVIVIDEDSDDDGMGTEPDQLIDST</sequence>
<reference evidence="6" key="1">
    <citation type="submission" date="2013-05" db="EMBL/GenBank/DDBJ databases">
        <authorList>
            <person name="Yim A.K.Y."/>
            <person name="Chan T.F."/>
            <person name="Ji K.M."/>
            <person name="Liu X.Y."/>
            <person name="Zhou J.W."/>
            <person name="Li R.Q."/>
            <person name="Yang K.Y."/>
            <person name="Li J."/>
            <person name="Li M."/>
            <person name="Law P.T.W."/>
            <person name="Wu Y.L."/>
            <person name="Cai Z.L."/>
            <person name="Qin H."/>
            <person name="Bao Y."/>
            <person name="Leung R.K.K."/>
            <person name="Ng P.K.S."/>
            <person name="Zou J."/>
            <person name="Zhong X.J."/>
            <person name="Ran P.X."/>
            <person name="Zhong N.S."/>
            <person name="Liu Z.G."/>
            <person name="Tsui S.K.W."/>
        </authorList>
    </citation>
    <scope>NUCLEOTIDE SEQUENCE</scope>
    <source>
        <strain evidence="6">Derf</strain>
        <tissue evidence="6">Whole organism</tissue>
    </source>
</reference>
<protein>
    <recommendedName>
        <fullName evidence="5">SWIM-type domain-containing protein</fullName>
    </recommendedName>
</protein>
<evidence type="ECO:0000313" key="6">
    <source>
        <dbReference type="EMBL" id="KAH9530353.1"/>
    </source>
</evidence>
<dbReference type="Pfam" id="PF13359">
    <property type="entry name" value="DDE_Tnp_4"/>
    <property type="match status" value="1"/>
</dbReference>
<organism evidence="6 7">
    <name type="scientific">Dermatophagoides farinae</name>
    <name type="common">American house dust mite</name>
    <dbReference type="NCBI Taxonomy" id="6954"/>
    <lineage>
        <taxon>Eukaryota</taxon>
        <taxon>Metazoa</taxon>
        <taxon>Ecdysozoa</taxon>
        <taxon>Arthropoda</taxon>
        <taxon>Chelicerata</taxon>
        <taxon>Arachnida</taxon>
        <taxon>Acari</taxon>
        <taxon>Acariformes</taxon>
        <taxon>Sarcoptiformes</taxon>
        <taxon>Astigmata</taxon>
        <taxon>Psoroptidia</taxon>
        <taxon>Analgoidea</taxon>
        <taxon>Pyroglyphidae</taxon>
        <taxon>Dermatophagoidinae</taxon>
        <taxon>Dermatophagoides</taxon>
    </lineage>
</organism>
<dbReference type="InterPro" id="IPR027806">
    <property type="entry name" value="HARBI1_dom"/>
</dbReference>
<keyword evidence="2" id="KW-0479">Metal-binding</keyword>
<reference evidence="6" key="2">
    <citation type="journal article" date="2022" name="Res Sq">
        <title>Comparative Genomics Reveals Insights into the Divergent Evolution of Astigmatic Mites and Household Pest Adaptations.</title>
        <authorList>
            <person name="Xiong Q."/>
            <person name="Wan A.T.-Y."/>
            <person name="Liu X.-Y."/>
            <person name="Fung C.S.-H."/>
            <person name="Xiao X."/>
            <person name="Malainual N."/>
            <person name="Hou J."/>
            <person name="Wang L."/>
            <person name="Wang M."/>
            <person name="Yang K."/>
            <person name="Cui Y."/>
            <person name="Leung E."/>
            <person name="Nong W."/>
            <person name="Shin S.-K."/>
            <person name="Au S."/>
            <person name="Jeong K.Y."/>
            <person name="Chew F.T."/>
            <person name="Hui J."/>
            <person name="Leung T.F."/>
            <person name="Tungtrongchitr A."/>
            <person name="Zhong N."/>
            <person name="Liu Z."/>
            <person name="Tsui S."/>
        </authorList>
    </citation>
    <scope>NUCLEOTIDE SEQUENCE</scope>
    <source>
        <strain evidence="6">Derf</strain>
        <tissue evidence="6">Whole organism</tissue>
    </source>
</reference>
<evidence type="ECO:0000256" key="4">
    <source>
        <dbReference type="SAM" id="MobiDB-lite"/>
    </source>
</evidence>
<feature type="region of interest" description="Disordered" evidence="4">
    <location>
        <begin position="56"/>
        <end position="88"/>
    </location>
</feature>
<dbReference type="AlphaFoldDB" id="A0A922IFW2"/>
<comment type="caution">
    <text evidence="6">The sequence shown here is derived from an EMBL/GenBank/DDBJ whole genome shotgun (WGS) entry which is preliminary data.</text>
</comment>
<feature type="domain" description="SWIM-type" evidence="5">
    <location>
        <begin position="632"/>
        <end position="670"/>
    </location>
</feature>
<proteinExistence type="predicted"/>
<comment type="cofactor">
    <cofactor evidence="1">
        <name>a divalent metal cation</name>
        <dbReference type="ChEBI" id="CHEBI:60240"/>
    </cofactor>
</comment>
<dbReference type="Proteomes" id="UP000790347">
    <property type="component" value="Unassembled WGS sequence"/>
</dbReference>
<keyword evidence="3" id="KW-0863">Zinc-finger</keyword>
<evidence type="ECO:0000313" key="7">
    <source>
        <dbReference type="Proteomes" id="UP000790347"/>
    </source>
</evidence>
<accession>A0A922IFW2</accession>
<dbReference type="InterPro" id="IPR007527">
    <property type="entry name" value="Znf_SWIM"/>
</dbReference>